<dbReference type="PANTHER" id="PTHR28047">
    <property type="entry name" value="PROTEIN DCG1"/>
    <property type="match status" value="1"/>
</dbReference>
<dbReference type="InterPro" id="IPR052186">
    <property type="entry name" value="Hydantoin_racemase-like"/>
</dbReference>
<gene>
    <name evidence="2" type="ORF">VSX56_14330</name>
</gene>
<protein>
    <submittedName>
        <fullName evidence="2">Aspartate/glutamate racemase family protein</fullName>
    </submittedName>
</protein>
<organism evidence="2 3">
    <name type="scientific">Thioclava kandeliae</name>
    <dbReference type="NCBI Taxonomy" id="3070818"/>
    <lineage>
        <taxon>Bacteria</taxon>
        <taxon>Pseudomonadati</taxon>
        <taxon>Pseudomonadota</taxon>
        <taxon>Alphaproteobacteria</taxon>
        <taxon>Rhodobacterales</taxon>
        <taxon>Paracoccaceae</taxon>
        <taxon>Thioclava</taxon>
    </lineage>
</organism>
<dbReference type="PANTHER" id="PTHR28047:SF5">
    <property type="entry name" value="PROTEIN DCG1"/>
    <property type="match status" value="1"/>
</dbReference>
<evidence type="ECO:0000256" key="1">
    <source>
        <dbReference type="ARBA" id="ARBA00038414"/>
    </source>
</evidence>
<dbReference type="Pfam" id="PF01177">
    <property type="entry name" value="Asp_Glu_race"/>
    <property type="match status" value="1"/>
</dbReference>
<proteinExistence type="inferred from homology"/>
<dbReference type="Gene3D" id="3.40.50.12500">
    <property type="match status" value="1"/>
</dbReference>
<dbReference type="InterPro" id="IPR053714">
    <property type="entry name" value="Iso_Racemase_Enz_sf"/>
</dbReference>
<evidence type="ECO:0000313" key="2">
    <source>
        <dbReference type="EMBL" id="MER5172952.1"/>
    </source>
</evidence>
<sequence>MGKILIINPNSAQAVTEGIARAVAPLGPHFEAVGIAHGPATIASDEDVARGGLDVLEMARSRPDARAYITACFSDPGLDLLRAEGTKPAIGCQEAAILTALARADRFGIIALSERSIPRHLRKIRQMGVEARLAGELALPGVSAEASGRDEAVYGLVCARARELGDAGAGAIVLGCAGMAPIRARLERDTGLAIIDPVLAAAAIALGTILG</sequence>
<keyword evidence="3" id="KW-1185">Reference proteome</keyword>
<dbReference type="RefSeq" id="WP_350938070.1">
    <property type="nucleotide sequence ID" value="NZ_JAYWLC010000013.1"/>
</dbReference>
<reference evidence="2 3" key="1">
    <citation type="submission" date="2024-01" db="EMBL/GenBank/DDBJ databases">
        <authorList>
            <person name="Deng Y."/>
            <person name="Su J."/>
        </authorList>
    </citation>
    <scope>NUCLEOTIDE SEQUENCE [LARGE SCALE GENOMIC DNA]</scope>
    <source>
        <strain evidence="2 3">CPCC 100088</strain>
    </source>
</reference>
<comment type="caution">
    <text evidence="2">The sequence shown here is derived from an EMBL/GenBank/DDBJ whole genome shotgun (WGS) entry which is preliminary data.</text>
</comment>
<dbReference type="InterPro" id="IPR015942">
    <property type="entry name" value="Asp/Glu/hydantoin_racemase"/>
</dbReference>
<dbReference type="Proteomes" id="UP001438953">
    <property type="component" value="Unassembled WGS sequence"/>
</dbReference>
<dbReference type="EMBL" id="JAYWLC010000013">
    <property type="protein sequence ID" value="MER5172952.1"/>
    <property type="molecule type" value="Genomic_DNA"/>
</dbReference>
<accession>A0ABV1SJ77</accession>
<reference evidence="2 3" key="2">
    <citation type="submission" date="2024-06" db="EMBL/GenBank/DDBJ databases">
        <title>Thioclava kandeliae sp. nov. from a rhizosphere soil sample of Kandelia candel in a mangrove.</title>
        <authorList>
            <person name="Mu T."/>
        </authorList>
    </citation>
    <scope>NUCLEOTIDE SEQUENCE [LARGE SCALE GENOMIC DNA]</scope>
    <source>
        <strain evidence="2 3">CPCC 100088</strain>
    </source>
</reference>
<comment type="similarity">
    <text evidence="1">Belongs to the HyuE racemase family.</text>
</comment>
<name>A0ABV1SJ77_9RHOB</name>
<evidence type="ECO:0000313" key="3">
    <source>
        <dbReference type="Proteomes" id="UP001438953"/>
    </source>
</evidence>